<dbReference type="EMBL" id="JADJMH010000002">
    <property type="protein sequence ID" value="MBK7674083.1"/>
    <property type="molecule type" value="Genomic_DNA"/>
</dbReference>
<protein>
    <submittedName>
        <fullName evidence="1">Uncharacterized protein</fullName>
    </submittedName>
</protein>
<gene>
    <name evidence="1" type="ORF">IPJ27_04570</name>
</gene>
<organism evidence="1 2">
    <name type="scientific">Candidatus Accumulibacter proximus</name>
    <dbReference type="NCBI Taxonomy" id="2954385"/>
    <lineage>
        <taxon>Bacteria</taxon>
        <taxon>Pseudomonadati</taxon>
        <taxon>Pseudomonadota</taxon>
        <taxon>Betaproteobacteria</taxon>
        <taxon>Candidatus Accumulibacter</taxon>
    </lineage>
</organism>
<evidence type="ECO:0000313" key="1">
    <source>
        <dbReference type="EMBL" id="MBK7674083.1"/>
    </source>
</evidence>
<reference evidence="1 2" key="1">
    <citation type="submission" date="2020-10" db="EMBL/GenBank/DDBJ databases">
        <title>Connecting structure to function with the recovery of over 1000 high-quality activated sludge metagenome-assembled genomes encoding full-length rRNA genes using long-read sequencing.</title>
        <authorList>
            <person name="Singleton C.M."/>
            <person name="Petriglieri F."/>
            <person name="Kristensen J.M."/>
            <person name="Kirkegaard R.H."/>
            <person name="Michaelsen T.Y."/>
            <person name="Andersen M.H."/>
            <person name="Karst S.M."/>
            <person name="Dueholm M.S."/>
            <person name="Nielsen P.H."/>
            <person name="Albertsen M."/>
        </authorList>
    </citation>
    <scope>NUCLEOTIDE SEQUENCE [LARGE SCALE GENOMIC DNA]</scope>
    <source>
        <strain evidence="1">EsbW_18-Q3-R4-48_BATAC.285</strain>
    </source>
</reference>
<comment type="caution">
    <text evidence="1">The sequence shown here is derived from an EMBL/GenBank/DDBJ whole genome shotgun (WGS) entry which is preliminary data.</text>
</comment>
<dbReference type="Proteomes" id="UP000697998">
    <property type="component" value="Unassembled WGS sequence"/>
</dbReference>
<accession>A0A935PX84</accession>
<dbReference type="AlphaFoldDB" id="A0A935PX84"/>
<proteinExistence type="predicted"/>
<sequence>MSECGAWYRRIFVSGAFQHSQEMTQSSAQRTTTSLNRAGAAASRHVPIKKLGYQCFVDALQA</sequence>
<evidence type="ECO:0000313" key="2">
    <source>
        <dbReference type="Proteomes" id="UP000697998"/>
    </source>
</evidence>
<name>A0A935PX84_9PROT</name>